<dbReference type="Pfam" id="PF13364">
    <property type="entry name" value="BetaGal_ABD2"/>
    <property type="match status" value="1"/>
</dbReference>
<evidence type="ECO:0000256" key="3">
    <source>
        <dbReference type="SAM" id="SignalP"/>
    </source>
</evidence>
<keyword evidence="7" id="KW-1185">Reference proteome</keyword>
<evidence type="ECO:0000256" key="2">
    <source>
        <dbReference type="ARBA" id="ARBA00023295"/>
    </source>
</evidence>
<accession>A0A5C6ANC0</accession>
<evidence type="ECO:0000259" key="5">
    <source>
        <dbReference type="Pfam" id="PF13364"/>
    </source>
</evidence>
<dbReference type="SUPFAM" id="SSF49785">
    <property type="entry name" value="Galactose-binding domain-like"/>
    <property type="match status" value="1"/>
</dbReference>
<keyword evidence="3" id="KW-0732">Signal</keyword>
<keyword evidence="2" id="KW-0326">Glycosidase</keyword>
<feature type="domain" description="Sialate O-acetylesterase" evidence="4">
    <location>
        <begin position="110"/>
        <end position="214"/>
    </location>
</feature>
<feature type="domain" description="Sialate O-acetylesterase" evidence="4">
    <location>
        <begin position="431"/>
        <end position="537"/>
    </location>
</feature>
<gene>
    <name evidence="6" type="ORF">Pla52n_43680</name>
</gene>
<comment type="caution">
    <text evidence="6">The sequence shown here is derived from an EMBL/GenBank/DDBJ whole genome shotgun (WGS) entry which is preliminary data.</text>
</comment>
<dbReference type="AlphaFoldDB" id="A0A5C6ANC0"/>
<dbReference type="InterPro" id="IPR005181">
    <property type="entry name" value="SASA"/>
</dbReference>
<dbReference type="Pfam" id="PF03629">
    <property type="entry name" value="SASA"/>
    <property type="match status" value="2"/>
</dbReference>
<evidence type="ECO:0000313" key="7">
    <source>
        <dbReference type="Proteomes" id="UP000320176"/>
    </source>
</evidence>
<dbReference type="OrthoDB" id="9795554at2"/>
<organism evidence="6 7">
    <name type="scientific">Stieleria varia</name>
    <dbReference type="NCBI Taxonomy" id="2528005"/>
    <lineage>
        <taxon>Bacteria</taxon>
        <taxon>Pseudomonadati</taxon>
        <taxon>Planctomycetota</taxon>
        <taxon>Planctomycetia</taxon>
        <taxon>Pirellulales</taxon>
        <taxon>Pirellulaceae</taxon>
        <taxon>Stieleria</taxon>
    </lineage>
</organism>
<protein>
    <submittedName>
        <fullName evidence="6">Glycosyl hydrolases family 2, sugar binding domain</fullName>
    </submittedName>
</protein>
<dbReference type="InterPro" id="IPR025300">
    <property type="entry name" value="BetaGal_jelly_roll_dom"/>
</dbReference>
<dbReference type="InterPro" id="IPR008979">
    <property type="entry name" value="Galactose-bd-like_sf"/>
</dbReference>
<dbReference type="EMBL" id="SJPN01000005">
    <property type="protein sequence ID" value="TWU00997.1"/>
    <property type="molecule type" value="Genomic_DNA"/>
</dbReference>
<dbReference type="GO" id="GO:0004553">
    <property type="term" value="F:hydrolase activity, hydrolyzing O-glycosyl compounds"/>
    <property type="evidence" value="ECO:0007669"/>
    <property type="project" value="InterPro"/>
</dbReference>
<feature type="chain" id="PRO_5022917942" evidence="3">
    <location>
        <begin position="27"/>
        <end position="648"/>
    </location>
</feature>
<evidence type="ECO:0000259" key="4">
    <source>
        <dbReference type="Pfam" id="PF03629"/>
    </source>
</evidence>
<dbReference type="GO" id="GO:0001681">
    <property type="term" value="F:sialate O-acetylesterase activity"/>
    <property type="evidence" value="ECO:0007669"/>
    <property type="project" value="InterPro"/>
</dbReference>
<dbReference type="GO" id="GO:0005975">
    <property type="term" value="P:carbohydrate metabolic process"/>
    <property type="evidence" value="ECO:0007669"/>
    <property type="project" value="InterPro"/>
</dbReference>
<keyword evidence="1 6" id="KW-0378">Hydrolase</keyword>
<dbReference type="Gene3D" id="3.40.50.1110">
    <property type="entry name" value="SGNH hydrolase"/>
    <property type="match status" value="2"/>
</dbReference>
<evidence type="ECO:0000313" key="6">
    <source>
        <dbReference type="EMBL" id="TWU00997.1"/>
    </source>
</evidence>
<reference evidence="6 7" key="1">
    <citation type="submission" date="2019-02" db="EMBL/GenBank/DDBJ databases">
        <title>Deep-cultivation of Planctomycetes and their phenomic and genomic characterization uncovers novel biology.</title>
        <authorList>
            <person name="Wiegand S."/>
            <person name="Jogler M."/>
            <person name="Boedeker C."/>
            <person name="Pinto D."/>
            <person name="Vollmers J."/>
            <person name="Rivas-Marin E."/>
            <person name="Kohn T."/>
            <person name="Peeters S.H."/>
            <person name="Heuer A."/>
            <person name="Rast P."/>
            <person name="Oberbeckmann S."/>
            <person name="Bunk B."/>
            <person name="Jeske O."/>
            <person name="Meyerdierks A."/>
            <person name="Storesund J.E."/>
            <person name="Kallscheuer N."/>
            <person name="Luecker S."/>
            <person name="Lage O.M."/>
            <person name="Pohl T."/>
            <person name="Merkel B.J."/>
            <person name="Hornburger P."/>
            <person name="Mueller R.-W."/>
            <person name="Bruemmer F."/>
            <person name="Labrenz M."/>
            <person name="Spormann A.M."/>
            <person name="Op Den Camp H."/>
            <person name="Overmann J."/>
            <person name="Amann R."/>
            <person name="Jetten M.S.M."/>
            <person name="Mascher T."/>
            <person name="Medema M.H."/>
            <person name="Devos D.P."/>
            <person name="Kaster A.-K."/>
            <person name="Ovreas L."/>
            <person name="Rohde M."/>
            <person name="Galperin M.Y."/>
            <person name="Jogler C."/>
        </authorList>
    </citation>
    <scope>NUCLEOTIDE SEQUENCE [LARGE SCALE GENOMIC DNA]</scope>
    <source>
        <strain evidence="6 7">Pla52n</strain>
    </source>
</reference>
<feature type="signal peptide" evidence="3">
    <location>
        <begin position="1"/>
        <end position="26"/>
    </location>
</feature>
<dbReference type="RefSeq" id="WP_146521518.1">
    <property type="nucleotide sequence ID" value="NZ_CP151726.1"/>
</dbReference>
<proteinExistence type="predicted"/>
<feature type="domain" description="Beta-galactosidase jelly roll" evidence="5">
    <location>
        <begin position="259"/>
        <end position="363"/>
    </location>
</feature>
<dbReference type="InterPro" id="IPR036514">
    <property type="entry name" value="SGNH_hydro_sf"/>
</dbReference>
<dbReference type="InterPro" id="IPR039329">
    <property type="entry name" value="SIAE"/>
</dbReference>
<dbReference type="PANTHER" id="PTHR22901">
    <property type="entry name" value="SIALATE O-ACETYLESTERASE"/>
    <property type="match status" value="1"/>
</dbReference>
<sequence length="648" mass="70310" precursor="true">MKTQLFANPLVAFICVACVFCSTASAQSLPLVHPLFTDHMVLQRDIETPVWGWTTPGEKISVECAGHSANATADADGRWMAKLAALPAGGPHELTVTGPSSITISDVLVGDVWICSGQSNMEWSVQISNNAAAEIAAADHPKLRLFTVPKRVSTEPQQTVNAQWQLCTPQTVPQFSAVGYYFGRDLQRELNVPIGLIHTSWGGTIAEAWTSAESLNTMEDFRPAVSAFQQMAEAQKNGTNSLDAAMAKWWNDNDPGSKQSWSRPDAATDAWKEMTVPGNWEDRGLGQFDGIVWFQKEFELSEAAAAKDAVLHLGPIDDRDTTWVNGKQVGSMNEWLPSRDYKLPAGTLKAGRNVIAIRVLDTGGGGGLHGQPDQLRVEIPGGESVALAGQWKYSVSTPLEKTSPVPQQLNSNPNVVTVLYNGMLAPLVPYAIKGAIWYQGESNAGRARQYRTLLPTMIHDWRQQFGVGDFPFLVVQLANFMKVQEQPVEGGWADLREAQSLTARNDENVGLALAIDIGEANDIHPRNKQEVGRRLALSALGIAYDKEVVYSGPEYASADFRDGKAIVKFNHVGGGLKAKGDKLIGFAIAGEDKKFVWGDAVVQGDTVVVSSPAVPQPTAVRYGWANNPTCNLYNAADLPASPFRTDED</sequence>
<name>A0A5C6ANC0_9BACT</name>
<evidence type="ECO:0000256" key="1">
    <source>
        <dbReference type="ARBA" id="ARBA00022801"/>
    </source>
</evidence>
<dbReference type="PANTHER" id="PTHR22901:SF0">
    <property type="entry name" value="SIALATE O-ACETYLESTERASE"/>
    <property type="match status" value="1"/>
</dbReference>
<dbReference type="Proteomes" id="UP000320176">
    <property type="component" value="Unassembled WGS sequence"/>
</dbReference>
<dbReference type="SUPFAM" id="SSF52266">
    <property type="entry name" value="SGNH hydrolase"/>
    <property type="match status" value="1"/>
</dbReference>